<dbReference type="CDD" id="cd00882">
    <property type="entry name" value="Ras_like_GTPase"/>
    <property type="match status" value="1"/>
</dbReference>
<organism evidence="2 3">
    <name type="scientific">Emergomyces africanus</name>
    <dbReference type="NCBI Taxonomy" id="1955775"/>
    <lineage>
        <taxon>Eukaryota</taxon>
        <taxon>Fungi</taxon>
        <taxon>Dikarya</taxon>
        <taxon>Ascomycota</taxon>
        <taxon>Pezizomycotina</taxon>
        <taxon>Eurotiomycetes</taxon>
        <taxon>Eurotiomycetidae</taxon>
        <taxon>Onygenales</taxon>
        <taxon>Ajellomycetaceae</taxon>
        <taxon>Emergomyces</taxon>
    </lineage>
</organism>
<feature type="non-terminal residue" evidence="2">
    <location>
        <position position="183"/>
    </location>
</feature>
<dbReference type="EMBL" id="LGUA01000348">
    <property type="protein sequence ID" value="OAX82154.1"/>
    <property type="molecule type" value="Genomic_DNA"/>
</dbReference>
<comment type="caution">
    <text evidence="2">The sequence shown here is derived from an EMBL/GenBank/DDBJ whole genome shotgun (WGS) entry which is preliminary data.</text>
</comment>
<dbReference type="Proteomes" id="UP000091918">
    <property type="component" value="Unassembled WGS sequence"/>
</dbReference>
<accession>A0A1B7NZG5</accession>
<dbReference type="SUPFAM" id="SSF52540">
    <property type="entry name" value="P-loop containing nucleoside triphosphate hydrolases"/>
    <property type="match status" value="1"/>
</dbReference>
<proteinExistence type="predicted"/>
<evidence type="ECO:0000313" key="3">
    <source>
        <dbReference type="Proteomes" id="UP000091918"/>
    </source>
</evidence>
<evidence type="ECO:0000256" key="1">
    <source>
        <dbReference type="SAM" id="MobiDB-lite"/>
    </source>
</evidence>
<reference evidence="2 3" key="1">
    <citation type="submission" date="2015-07" db="EMBL/GenBank/DDBJ databases">
        <title>Emmonsia species relationships and genome sequence.</title>
        <authorList>
            <person name="Cuomo C.A."/>
            <person name="Schwartz I.S."/>
            <person name="Kenyon C."/>
            <person name="de Hoog G.S."/>
            <person name="Govender N.P."/>
            <person name="Botha A."/>
            <person name="Moreno L."/>
            <person name="de Vries M."/>
            <person name="Munoz J.F."/>
            <person name="Stielow J.B."/>
        </authorList>
    </citation>
    <scope>NUCLEOTIDE SEQUENCE [LARGE SCALE GENOMIC DNA]</scope>
    <source>
        <strain evidence="2 3">CBS 136260</strain>
    </source>
</reference>
<dbReference type="AlphaFoldDB" id="A0A1B7NZG5"/>
<gene>
    <name evidence="2" type="ORF">ACJ72_03499</name>
</gene>
<name>A0A1B7NZG5_9EURO</name>
<evidence type="ECO:0000313" key="2">
    <source>
        <dbReference type="EMBL" id="OAX82154.1"/>
    </source>
</evidence>
<dbReference type="STRING" id="1658172.A0A1B7NZG5"/>
<sequence>MSAPRPPRTRSTSEVAQDRPPAPQQPRRPPLQNRSHSAPSWDIYPGNRSRSHGLAEGTVIEENEMAPANADKAENYGSTNGSSEVNLAIVGAQGVGKSTFVQRALDLKQPPISRSSMKKMSLDGTIYLVRLLEIASHKIAFDENSRLVWPKFIGEQEVPVIDGVLVLFDSYDPRSVVQFPQIF</sequence>
<feature type="compositionally biased region" description="Pro residues" evidence="1">
    <location>
        <begin position="20"/>
        <end position="29"/>
    </location>
</feature>
<keyword evidence="3" id="KW-1185">Reference proteome</keyword>
<feature type="region of interest" description="Disordered" evidence="1">
    <location>
        <begin position="1"/>
        <end position="50"/>
    </location>
</feature>
<dbReference type="OrthoDB" id="28357at2759"/>
<dbReference type="Gene3D" id="3.40.50.300">
    <property type="entry name" value="P-loop containing nucleotide triphosphate hydrolases"/>
    <property type="match status" value="1"/>
</dbReference>
<dbReference type="InterPro" id="IPR027417">
    <property type="entry name" value="P-loop_NTPase"/>
</dbReference>
<protein>
    <submittedName>
        <fullName evidence="2">Uncharacterized protein</fullName>
    </submittedName>
</protein>